<proteinExistence type="predicted"/>
<dbReference type="PROSITE" id="PS51257">
    <property type="entry name" value="PROKAR_LIPOPROTEIN"/>
    <property type="match status" value="1"/>
</dbReference>
<evidence type="ECO:0000313" key="3">
    <source>
        <dbReference type="EMBL" id="MXP38418.1"/>
    </source>
</evidence>
<sequence>MQANSKNTLGLVLLVAALTGCAADAGRYPSLAMRPFESGPAPETPAPPQVIRPATPAARLAELRGAATASHAAFLAREDDAGRLVRGAAGQPFESASRAAALVALADLDSKRGATAGTLAALDTLAAEAAAALSPDPALSQMQTEIAALLAREDEGIARLWKAMGS</sequence>
<dbReference type="RefSeq" id="WP_160760577.1">
    <property type="nucleotide sequence ID" value="NZ_BAAADZ010000010.1"/>
</dbReference>
<evidence type="ECO:0000313" key="2">
    <source>
        <dbReference type="EMBL" id="MBB3776504.1"/>
    </source>
</evidence>
<dbReference type="OrthoDB" id="7392293at2"/>
<dbReference type="EMBL" id="JACICE010000002">
    <property type="protein sequence ID" value="MBB3776504.1"/>
    <property type="molecule type" value="Genomic_DNA"/>
</dbReference>
<keyword evidence="1" id="KW-0732">Signal</keyword>
<evidence type="ECO:0000313" key="5">
    <source>
        <dbReference type="Proteomes" id="UP000548685"/>
    </source>
</evidence>
<protein>
    <submittedName>
        <fullName evidence="3">Uncharacterized protein</fullName>
    </submittedName>
</protein>
<feature type="chain" id="PRO_5026221803" evidence="1">
    <location>
        <begin position="23"/>
        <end position="166"/>
    </location>
</feature>
<name>A0A6I4UIS5_9SPHN</name>
<reference evidence="2 5" key="2">
    <citation type="submission" date="2020-08" db="EMBL/GenBank/DDBJ databases">
        <title>Genomic Encyclopedia of Type Strains, Phase IV (KMG-IV): sequencing the most valuable type-strain genomes for metagenomic binning, comparative biology and taxonomic classification.</title>
        <authorList>
            <person name="Goeker M."/>
        </authorList>
    </citation>
    <scope>NUCLEOTIDE SEQUENCE [LARGE SCALE GENOMIC DNA]</scope>
    <source>
        <strain evidence="2 5">DSM 8510</strain>
    </source>
</reference>
<accession>A0A6I4UIS5</accession>
<reference evidence="3 4" key="1">
    <citation type="submission" date="2019-12" db="EMBL/GenBank/DDBJ databases">
        <title>Genomic-based taxomic classification of the family Erythrobacteraceae.</title>
        <authorList>
            <person name="Xu L."/>
        </authorList>
    </citation>
    <scope>NUCLEOTIDE SEQUENCE [LARGE SCALE GENOMIC DNA]</scope>
    <source>
        <strain evidence="3 4">JCM 10282</strain>
    </source>
</reference>
<feature type="signal peptide" evidence="1">
    <location>
        <begin position="1"/>
        <end position="22"/>
    </location>
</feature>
<comment type="caution">
    <text evidence="3">The sequence shown here is derived from an EMBL/GenBank/DDBJ whole genome shotgun (WGS) entry which is preliminary data.</text>
</comment>
<keyword evidence="5" id="KW-1185">Reference proteome</keyword>
<gene>
    <name evidence="2" type="ORF">FHS52_002473</name>
    <name evidence="3" type="ORF">GRI59_07300</name>
</gene>
<dbReference type="Proteomes" id="UP000548685">
    <property type="component" value="Unassembled WGS sequence"/>
</dbReference>
<dbReference type="Proteomes" id="UP000430021">
    <property type="component" value="Unassembled WGS sequence"/>
</dbReference>
<evidence type="ECO:0000313" key="4">
    <source>
        <dbReference type="Proteomes" id="UP000430021"/>
    </source>
</evidence>
<organism evidence="3 4">
    <name type="scientific">Erythrobacter ramosus</name>
    <dbReference type="NCBI Taxonomy" id="35811"/>
    <lineage>
        <taxon>Bacteria</taxon>
        <taxon>Pseudomonadati</taxon>
        <taxon>Pseudomonadota</taxon>
        <taxon>Alphaproteobacteria</taxon>
        <taxon>Sphingomonadales</taxon>
        <taxon>Erythrobacteraceae</taxon>
        <taxon>Erythrobacter/Porphyrobacter group</taxon>
        <taxon>Erythrobacter</taxon>
    </lineage>
</organism>
<evidence type="ECO:0000256" key="1">
    <source>
        <dbReference type="SAM" id="SignalP"/>
    </source>
</evidence>
<dbReference type="AlphaFoldDB" id="A0A6I4UIS5"/>
<dbReference type="EMBL" id="WTYB01000002">
    <property type="protein sequence ID" value="MXP38418.1"/>
    <property type="molecule type" value="Genomic_DNA"/>
</dbReference>